<dbReference type="SUPFAM" id="SSF55961">
    <property type="entry name" value="Bet v1-like"/>
    <property type="match status" value="1"/>
</dbReference>
<comment type="caution">
    <text evidence="1">The sequence shown here is derived from an EMBL/GenBank/DDBJ whole genome shotgun (WGS) entry which is preliminary data.</text>
</comment>
<accession>A0A636GFJ4</accession>
<dbReference type="InterPro" id="IPR023393">
    <property type="entry name" value="START-like_dom_sf"/>
</dbReference>
<dbReference type="AlphaFoldDB" id="A0A636GFJ4"/>
<gene>
    <name evidence="1" type="ORF">CC707_24775</name>
</gene>
<evidence type="ECO:0000313" key="1">
    <source>
        <dbReference type="EMBL" id="EDI0274287.1"/>
    </source>
</evidence>
<proteinExistence type="predicted"/>
<sequence>MLKISFSTYVNAEPYCIWEHYVDFELRKKWEVDLEHLSFDGEIKSGNYGNMVLTGLPPIRFFLSNVIVNKEFTDVVDIPHVGKLTFSHKIEKEVNYSVVNVSVTLECDEYDLNKEKFFLNVTADLPETILRLKHVVEG</sequence>
<protein>
    <recommendedName>
        <fullName evidence="2">Polyketide cyclase</fullName>
    </recommendedName>
</protein>
<name>A0A636GFJ4_SALET</name>
<dbReference type="Gene3D" id="3.30.530.20">
    <property type="match status" value="1"/>
</dbReference>
<reference evidence="1" key="1">
    <citation type="submission" date="2018-07" db="EMBL/GenBank/DDBJ databases">
        <authorList>
            <person name="Ashton P.M."/>
            <person name="Dallman T."/>
            <person name="Nair S."/>
            <person name="De Pinna E."/>
            <person name="Peters T."/>
            <person name="Grant K."/>
        </authorList>
    </citation>
    <scope>NUCLEOTIDE SEQUENCE</scope>
    <source>
        <strain evidence="1">333397</strain>
    </source>
</reference>
<dbReference type="EMBL" id="AAMJPF010000053">
    <property type="protein sequence ID" value="EDI0274287.1"/>
    <property type="molecule type" value="Genomic_DNA"/>
</dbReference>
<organism evidence="1">
    <name type="scientific">Salmonella enterica subsp. enterica serovar Panama</name>
    <dbReference type="NCBI Taxonomy" id="29472"/>
    <lineage>
        <taxon>Bacteria</taxon>
        <taxon>Pseudomonadati</taxon>
        <taxon>Pseudomonadota</taxon>
        <taxon>Gammaproteobacteria</taxon>
        <taxon>Enterobacterales</taxon>
        <taxon>Enterobacteriaceae</taxon>
        <taxon>Salmonella</taxon>
    </lineage>
</organism>
<evidence type="ECO:0008006" key="2">
    <source>
        <dbReference type="Google" id="ProtNLM"/>
    </source>
</evidence>